<dbReference type="SMART" id="SM00086">
    <property type="entry name" value="PAC"/>
    <property type="match status" value="1"/>
</dbReference>
<dbReference type="SUPFAM" id="SSF88659">
    <property type="entry name" value="Sigma3 and sigma4 domains of RNA polymerase sigma factors"/>
    <property type="match status" value="1"/>
</dbReference>
<protein>
    <submittedName>
        <fullName evidence="9">PAS domain-containing protein</fullName>
    </submittedName>
</protein>
<evidence type="ECO:0000259" key="8">
    <source>
        <dbReference type="PROSITE" id="PS50113"/>
    </source>
</evidence>
<feature type="domain" description="PAS" evidence="7">
    <location>
        <begin position="129"/>
        <end position="202"/>
    </location>
</feature>
<organism evidence="9 10">
    <name type="scientific">Haloferax larsenii</name>
    <dbReference type="NCBI Taxonomy" id="302484"/>
    <lineage>
        <taxon>Archaea</taxon>
        <taxon>Methanobacteriati</taxon>
        <taxon>Methanobacteriota</taxon>
        <taxon>Stenosarchaea group</taxon>
        <taxon>Halobacteria</taxon>
        <taxon>Halobacteriales</taxon>
        <taxon>Haloferacaceae</taxon>
        <taxon>Haloferax</taxon>
    </lineage>
</organism>
<evidence type="ECO:0000256" key="1">
    <source>
        <dbReference type="ARBA" id="ARBA00022630"/>
    </source>
</evidence>
<evidence type="ECO:0000313" key="9">
    <source>
        <dbReference type="EMBL" id="UVE51483.1"/>
    </source>
</evidence>
<evidence type="ECO:0000256" key="6">
    <source>
        <dbReference type="SAM" id="Coils"/>
    </source>
</evidence>
<dbReference type="PROSITE" id="PS50112">
    <property type="entry name" value="PAS"/>
    <property type="match status" value="1"/>
</dbReference>
<dbReference type="SMART" id="SM00091">
    <property type="entry name" value="PAS"/>
    <property type="match status" value="1"/>
</dbReference>
<dbReference type="SUPFAM" id="SSF55785">
    <property type="entry name" value="PYP-like sensor domain (PAS domain)"/>
    <property type="match status" value="1"/>
</dbReference>
<name>A0ABY5RKD7_HALLR</name>
<evidence type="ECO:0000256" key="4">
    <source>
        <dbReference type="ARBA" id="ARBA00023015"/>
    </source>
</evidence>
<dbReference type="NCBIfam" id="TIGR00229">
    <property type="entry name" value="sensory_box"/>
    <property type="match status" value="1"/>
</dbReference>
<dbReference type="InterPro" id="IPR007050">
    <property type="entry name" value="HTH_bacterioopsin"/>
</dbReference>
<dbReference type="RefSeq" id="WP_258303201.1">
    <property type="nucleotide sequence ID" value="NZ_CP078063.1"/>
</dbReference>
<dbReference type="InterPro" id="IPR013324">
    <property type="entry name" value="RNA_pol_sigma_r3/r4-like"/>
</dbReference>
<keyword evidence="10" id="KW-1185">Reference proteome</keyword>
<feature type="domain" description="PAC" evidence="8">
    <location>
        <begin position="203"/>
        <end position="257"/>
    </location>
</feature>
<dbReference type="InterPro" id="IPR029016">
    <property type="entry name" value="GAF-like_dom_sf"/>
</dbReference>
<evidence type="ECO:0000259" key="7">
    <source>
        <dbReference type="PROSITE" id="PS50112"/>
    </source>
</evidence>
<dbReference type="SUPFAM" id="SSF55781">
    <property type="entry name" value="GAF domain-like"/>
    <property type="match status" value="1"/>
</dbReference>
<evidence type="ECO:0000256" key="5">
    <source>
        <dbReference type="ARBA" id="ARBA00023163"/>
    </source>
</evidence>
<evidence type="ECO:0000256" key="2">
    <source>
        <dbReference type="ARBA" id="ARBA00022643"/>
    </source>
</evidence>
<dbReference type="InterPro" id="IPR000700">
    <property type="entry name" value="PAS-assoc_C"/>
</dbReference>
<dbReference type="GeneID" id="74528489"/>
<keyword evidence="5" id="KW-0804">Transcription</keyword>
<keyword evidence="1" id="KW-0285">Flavoprotein</keyword>
<dbReference type="InterPro" id="IPR035965">
    <property type="entry name" value="PAS-like_dom_sf"/>
</dbReference>
<dbReference type="PROSITE" id="PS50113">
    <property type="entry name" value="PAC"/>
    <property type="match status" value="1"/>
</dbReference>
<dbReference type="InterPro" id="IPR031803">
    <property type="entry name" value="BAT_GAF/HTH-assoc"/>
</dbReference>
<dbReference type="Proteomes" id="UP001058330">
    <property type="component" value="Chromosome"/>
</dbReference>
<dbReference type="Gene3D" id="3.30.450.40">
    <property type="match status" value="1"/>
</dbReference>
<dbReference type="InterPro" id="IPR000014">
    <property type="entry name" value="PAS"/>
</dbReference>
<evidence type="ECO:0000313" key="10">
    <source>
        <dbReference type="Proteomes" id="UP001058330"/>
    </source>
</evidence>
<dbReference type="EMBL" id="CP078063">
    <property type="protein sequence ID" value="UVE51483.1"/>
    <property type="molecule type" value="Genomic_DNA"/>
</dbReference>
<accession>A0ABY5RKD7</accession>
<keyword evidence="4" id="KW-0805">Transcription regulation</keyword>
<gene>
    <name evidence="9" type="ORF">KU306_06285</name>
</gene>
<feature type="coiled-coil region" evidence="6">
    <location>
        <begin position="248"/>
        <end position="282"/>
    </location>
</feature>
<keyword evidence="2" id="KW-0288">FMN</keyword>
<dbReference type="Pfam" id="PF15915">
    <property type="entry name" value="BAT"/>
    <property type="match status" value="1"/>
</dbReference>
<dbReference type="Pfam" id="PF04967">
    <property type="entry name" value="HTH_10"/>
    <property type="match status" value="1"/>
</dbReference>
<dbReference type="CDD" id="cd00130">
    <property type="entry name" value="PAS"/>
    <property type="match status" value="1"/>
</dbReference>
<dbReference type="InterPro" id="IPR001610">
    <property type="entry name" value="PAC"/>
</dbReference>
<keyword evidence="3" id="KW-0157">Chromophore</keyword>
<proteinExistence type="predicted"/>
<evidence type="ECO:0000256" key="3">
    <source>
        <dbReference type="ARBA" id="ARBA00022991"/>
    </source>
</evidence>
<dbReference type="PANTHER" id="PTHR47429">
    <property type="entry name" value="PROTEIN TWIN LOV 1"/>
    <property type="match status" value="1"/>
</dbReference>
<dbReference type="Pfam" id="PF13426">
    <property type="entry name" value="PAS_9"/>
    <property type="match status" value="1"/>
</dbReference>
<sequence length="661" mass="71763">MSIASPQARVFSVVGDDIRARVERELSSFDVEAVDSADAVERRLAEDSADCIVIDTDSPATVTAISETGVPVVVLVSPDADLSPGDALDAGAEDVVPVVESNLFDRLGARVASVVSWHDRHEEATDRITEDLKERAMDEAPVGITISDGSLPDHPLVYANDAFESMTGYTIEEALGRNCRYLQGDKTNQERVAELRRAIDAEESASVELLNYRRDGSTFWNRVDIAPLPGPDGSVTHYVGFQTDITERVRAEQAAERYAARVEEERARLQNLVDHIEGLLEDVTGALVRAETRAELETTVCEKIAASPSFEGAWIGDVDLSPKEIVPNEWAGAESATLSELRIDRDDDTDPTALAATTGEVRSQTASDGRLHTDVSLPFTNVIAVPLVHRDTMYGVLSVYATAAVDEYVQAVFGTLGRAVGAAIDAFESRRTLMSNEVLELELEITDSTQPLATLATSWGCRLEYEGSVPHDDGTVSLFVSTTPPTAGEDIDTEETSEFGAEGIVRVSQLPRGDDAGLYEIILASDSLLHLVADASGRISDLEVDTDGTRLTVVVPDRALGRSLLDDLKTVARGVELRAVRDRAVPPQTQREFAASVGAELTDRQRTALQLAYLGGFFEWPHGVKGDELAEAMGVSRPTYHQHLRAAERKLVTRFFESEVL</sequence>
<dbReference type="PANTHER" id="PTHR47429:SF2">
    <property type="entry name" value="PROTEIN TWIN LOV 1"/>
    <property type="match status" value="1"/>
</dbReference>
<dbReference type="Gene3D" id="3.30.450.20">
    <property type="entry name" value="PAS domain"/>
    <property type="match status" value="1"/>
</dbReference>
<reference evidence="9" key="1">
    <citation type="submission" date="2021-07" db="EMBL/GenBank/DDBJ databases">
        <title>Studies on halocins as antimicrobial molecules from haloarchaea.</title>
        <authorList>
            <person name="Kumar S."/>
            <person name="Khare S.K."/>
        </authorList>
    </citation>
    <scope>NUCLEOTIDE SEQUENCE</scope>
    <source>
        <strain evidence="9">NCIM 5678</strain>
    </source>
</reference>
<keyword evidence="6" id="KW-0175">Coiled coil</keyword>